<dbReference type="RefSeq" id="WP_012349683.1">
    <property type="nucleotide sequence ID" value="NC_010525.1"/>
</dbReference>
<keyword evidence="1" id="KW-0472">Membrane</keyword>
<dbReference type="AlphaFoldDB" id="B1YBD1"/>
<name>B1YBD1_PYRNV</name>
<keyword evidence="1" id="KW-1133">Transmembrane helix</keyword>
<keyword evidence="1" id="KW-0812">Transmembrane</keyword>
<keyword evidence="3" id="KW-1185">Reference proteome</keyword>
<proteinExistence type="predicted"/>
<dbReference type="HOGENOM" id="CLU_149108_4_1_2"/>
<reference evidence="2" key="1">
    <citation type="submission" date="2008-03" db="EMBL/GenBank/DDBJ databases">
        <title>Complete sequence of Thermoproteus neutrophilus V24Sta.</title>
        <authorList>
            <consortium name="US DOE Joint Genome Institute"/>
            <person name="Copeland A."/>
            <person name="Lucas S."/>
            <person name="Lapidus A."/>
            <person name="Glavina del Rio T."/>
            <person name="Dalin E."/>
            <person name="Tice H."/>
            <person name="Bruce D."/>
            <person name="Goodwin L."/>
            <person name="Pitluck S."/>
            <person name="Sims D."/>
            <person name="Brettin T."/>
            <person name="Detter J.C."/>
            <person name="Han C."/>
            <person name="Kuske C.R."/>
            <person name="Schmutz J."/>
            <person name="Larimer F."/>
            <person name="Land M."/>
            <person name="Hauser L."/>
            <person name="Kyrpides N."/>
            <person name="Mikhailova N."/>
            <person name="Biddle J.F."/>
            <person name="Zhang Z."/>
            <person name="Fitz-Gibbon S.T."/>
            <person name="Lowe T.M."/>
            <person name="Saltikov C."/>
            <person name="House C.H."/>
            <person name="Richardson P."/>
        </authorList>
    </citation>
    <scope>NUCLEOTIDE SEQUENCE [LARGE SCALE GENOMIC DNA]</scope>
    <source>
        <strain evidence="2">V24Sta</strain>
    </source>
</reference>
<dbReference type="EMBL" id="CP001014">
    <property type="protein sequence ID" value="ACB39262.1"/>
    <property type="molecule type" value="Genomic_DNA"/>
</dbReference>
<evidence type="ECO:0000313" key="3">
    <source>
        <dbReference type="Proteomes" id="UP000001694"/>
    </source>
</evidence>
<organism evidence="2 3">
    <name type="scientific">Pyrobaculum neutrophilum (strain DSM 2338 / JCM 9278 / NBRC 100436 / V24Sta)</name>
    <name type="common">Thermoproteus neutrophilus</name>
    <dbReference type="NCBI Taxonomy" id="444157"/>
    <lineage>
        <taxon>Archaea</taxon>
        <taxon>Thermoproteota</taxon>
        <taxon>Thermoprotei</taxon>
        <taxon>Thermoproteales</taxon>
        <taxon>Thermoproteaceae</taxon>
        <taxon>Pyrobaculum</taxon>
    </lineage>
</organism>
<dbReference type="eggNOG" id="arCOG06066">
    <property type="taxonomic scope" value="Archaea"/>
</dbReference>
<dbReference type="KEGG" id="tne:Tneu_0311"/>
<dbReference type="Proteomes" id="UP000001694">
    <property type="component" value="Chromosome"/>
</dbReference>
<dbReference type="GeneID" id="6166272"/>
<evidence type="ECO:0000313" key="2">
    <source>
        <dbReference type="EMBL" id="ACB39262.1"/>
    </source>
</evidence>
<accession>B1YBD1</accession>
<feature type="transmembrane region" description="Helical" evidence="1">
    <location>
        <begin position="58"/>
        <end position="77"/>
    </location>
</feature>
<gene>
    <name evidence="2" type="ordered locus">Tneu_0311</name>
</gene>
<sequence length="91" mass="9290">MRLLAVGLALVFAGFTLLLLAPLLSMGWPSRVEAAGAACVVLFFVPFCFGTGPPEVLAVAVVASVALAAGAALFMWLTAREVARRGEGQGG</sequence>
<protein>
    <submittedName>
        <fullName evidence="2">Uncharacterized protein</fullName>
    </submittedName>
</protein>
<evidence type="ECO:0000256" key="1">
    <source>
        <dbReference type="SAM" id="Phobius"/>
    </source>
</evidence>